<protein>
    <submittedName>
        <fullName evidence="1">Uncharacterized protein</fullName>
    </submittedName>
</protein>
<gene>
    <name evidence="1" type="ORF">FA13DRAFT_1794707</name>
</gene>
<evidence type="ECO:0000313" key="2">
    <source>
        <dbReference type="Proteomes" id="UP000298030"/>
    </source>
</evidence>
<proteinExistence type="predicted"/>
<name>A0A4Y7T082_COPMI</name>
<evidence type="ECO:0000313" key="1">
    <source>
        <dbReference type="EMBL" id="TEB27547.1"/>
    </source>
</evidence>
<dbReference type="EMBL" id="QPFP01000039">
    <property type="protein sequence ID" value="TEB27547.1"/>
    <property type="molecule type" value="Genomic_DNA"/>
</dbReference>
<reference evidence="1 2" key="1">
    <citation type="journal article" date="2019" name="Nat. Ecol. Evol.">
        <title>Megaphylogeny resolves global patterns of mushroom evolution.</title>
        <authorList>
            <person name="Varga T."/>
            <person name="Krizsan K."/>
            <person name="Foldi C."/>
            <person name="Dima B."/>
            <person name="Sanchez-Garcia M."/>
            <person name="Sanchez-Ramirez S."/>
            <person name="Szollosi G.J."/>
            <person name="Szarkandi J.G."/>
            <person name="Papp V."/>
            <person name="Albert L."/>
            <person name="Andreopoulos W."/>
            <person name="Angelini C."/>
            <person name="Antonin V."/>
            <person name="Barry K.W."/>
            <person name="Bougher N.L."/>
            <person name="Buchanan P."/>
            <person name="Buyck B."/>
            <person name="Bense V."/>
            <person name="Catcheside P."/>
            <person name="Chovatia M."/>
            <person name="Cooper J."/>
            <person name="Damon W."/>
            <person name="Desjardin D."/>
            <person name="Finy P."/>
            <person name="Geml J."/>
            <person name="Haridas S."/>
            <person name="Hughes K."/>
            <person name="Justo A."/>
            <person name="Karasinski D."/>
            <person name="Kautmanova I."/>
            <person name="Kiss B."/>
            <person name="Kocsube S."/>
            <person name="Kotiranta H."/>
            <person name="LaButti K.M."/>
            <person name="Lechner B.E."/>
            <person name="Liimatainen K."/>
            <person name="Lipzen A."/>
            <person name="Lukacs Z."/>
            <person name="Mihaltcheva S."/>
            <person name="Morgado L.N."/>
            <person name="Niskanen T."/>
            <person name="Noordeloos M.E."/>
            <person name="Ohm R.A."/>
            <person name="Ortiz-Santana B."/>
            <person name="Ovrebo C."/>
            <person name="Racz N."/>
            <person name="Riley R."/>
            <person name="Savchenko A."/>
            <person name="Shiryaev A."/>
            <person name="Soop K."/>
            <person name="Spirin V."/>
            <person name="Szebenyi C."/>
            <person name="Tomsovsky M."/>
            <person name="Tulloss R.E."/>
            <person name="Uehling J."/>
            <person name="Grigoriev I.V."/>
            <person name="Vagvolgyi C."/>
            <person name="Papp T."/>
            <person name="Martin F.M."/>
            <person name="Miettinen O."/>
            <person name="Hibbett D.S."/>
            <person name="Nagy L.G."/>
        </authorList>
    </citation>
    <scope>NUCLEOTIDE SEQUENCE [LARGE SCALE GENOMIC DNA]</scope>
    <source>
        <strain evidence="1 2">FP101781</strain>
    </source>
</reference>
<dbReference type="AlphaFoldDB" id="A0A4Y7T082"/>
<sequence length="705" mass="79279">MDNRDDSAPEIILQAKAGSVANLSLLPTLLPTHSTTHHRAILDAIFENLKLPSDDIDSRPLTFEKAAALTACYFALTSISRWLAAQPPRSPTALSMSLRLTQGSSMYIYWACEMLKSIKEPNTPLCKELQTRVLTALAIHSRLSEFFTTLFDTHTTIYNTLVKEWGMIEVITRLWTVQPTGQPPIYADRVLKREDRTVALLDRFTKGNPEGVAQMISDGGVCPPEVFLKRTLVWMSVLNRVVLVRHLSHLQVIYHETENIQHIVFATSRLMESDLELRARIMTGPLPGTYMEALLMLSTVLNAESLQELHGRRFEGLPPPIGRSPQNEIDLKAVLPILEQIIGWNMSTSSGIPGGVKQLIVNGAIKILGHSVHLRHGDEKHAALLNHLFAVLDEYAVYPKIITVLEAAVKADLETRLGRPEKDHRKVREFARSTKDTKLVGLAYAGAPLQYVKKKNRISLCDNLKHCDRTNAPAKFEGKLEDWNTLHRHECTEMYFTYIARKAKDSGYSQGTRAYQTSLMRYGFETYASKIDGDNYAIKGSCGRDCVIDVDPLRDENTRSRKLGHYLLETTPLIPPHLRQRFNSLIDTFTSTNRSTYRGSIASKVPAQSARLVERGFRFGDQDINVLLLLRGVKKVLYDNSLVALNRSVGEGFRTRAITTPSMFEVCGSLIYMSPTRKHVDVYGGTVEPYAILNQALNKRKRALN</sequence>
<comment type="caution">
    <text evidence="1">The sequence shown here is derived from an EMBL/GenBank/DDBJ whole genome shotgun (WGS) entry which is preliminary data.</text>
</comment>
<keyword evidence="2" id="KW-1185">Reference proteome</keyword>
<organism evidence="1 2">
    <name type="scientific">Coprinellus micaceus</name>
    <name type="common">Glistening ink-cap mushroom</name>
    <name type="synonym">Coprinus micaceus</name>
    <dbReference type="NCBI Taxonomy" id="71717"/>
    <lineage>
        <taxon>Eukaryota</taxon>
        <taxon>Fungi</taxon>
        <taxon>Dikarya</taxon>
        <taxon>Basidiomycota</taxon>
        <taxon>Agaricomycotina</taxon>
        <taxon>Agaricomycetes</taxon>
        <taxon>Agaricomycetidae</taxon>
        <taxon>Agaricales</taxon>
        <taxon>Agaricineae</taxon>
        <taxon>Psathyrellaceae</taxon>
        <taxon>Coprinellus</taxon>
    </lineage>
</organism>
<dbReference type="Proteomes" id="UP000298030">
    <property type="component" value="Unassembled WGS sequence"/>
</dbReference>
<accession>A0A4Y7T082</accession>